<dbReference type="AlphaFoldDB" id="A0A1I5PFN1"/>
<dbReference type="Gene3D" id="2.70.98.10">
    <property type="match status" value="1"/>
</dbReference>
<evidence type="ECO:0000256" key="1">
    <source>
        <dbReference type="ARBA" id="ARBA00001913"/>
    </source>
</evidence>
<organism evidence="4 5">
    <name type="scientific">Pseudarcicella hirudinis</name>
    <dbReference type="NCBI Taxonomy" id="1079859"/>
    <lineage>
        <taxon>Bacteria</taxon>
        <taxon>Pseudomonadati</taxon>
        <taxon>Bacteroidota</taxon>
        <taxon>Cytophagia</taxon>
        <taxon>Cytophagales</taxon>
        <taxon>Flectobacillaceae</taxon>
        <taxon>Pseudarcicella</taxon>
    </lineage>
</organism>
<dbReference type="InterPro" id="IPR008183">
    <property type="entry name" value="Aldose_1/G6P_1-epimerase"/>
</dbReference>
<sequence>MQIKKQSFGKFEEYVLENPLTGEAVYILPAYGGVVRKISLSAKGQPFTVLNAGETDTEFLADSFYPSALLFPWVNRTRDGKYTFEGKEHQLPINETNLNNAIHGFVCKLPFSITKNTSDESSAELFLEYRHEGDFEGFPFPFSIEIQYTLTSSEGLHITHLIKNTGKGNLPMGLGWHPYFQFDDETADDWKVRFPAKYQYISDSQMIPAGREPFAGGEWYDLSGQTLDNVFALENFEGICKTELYSKKKDITLEVWQEAGPQKHNFIVVFVPNERNRIAIEPMTANTNALNSGEGLIVLKAGEEYQVSCGVKLY</sequence>
<gene>
    <name evidence="4" type="ORF">SAMN04515674_102430</name>
</gene>
<dbReference type="PANTHER" id="PTHR10091">
    <property type="entry name" value="ALDOSE-1-EPIMERASE"/>
    <property type="match status" value="1"/>
</dbReference>
<dbReference type="Pfam" id="PF01263">
    <property type="entry name" value="Aldose_epim"/>
    <property type="match status" value="1"/>
</dbReference>
<name>A0A1I5PFN1_9BACT</name>
<dbReference type="Proteomes" id="UP000199306">
    <property type="component" value="Unassembled WGS sequence"/>
</dbReference>
<comment type="cofactor">
    <cofactor evidence="1">
        <name>Ca(2+)</name>
        <dbReference type="ChEBI" id="CHEBI:29108"/>
    </cofactor>
</comment>
<dbReference type="GO" id="GO:0006006">
    <property type="term" value="P:glucose metabolic process"/>
    <property type="evidence" value="ECO:0007669"/>
    <property type="project" value="TreeGrafter"/>
</dbReference>
<dbReference type="GO" id="GO:0030246">
    <property type="term" value="F:carbohydrate binding"/>
    <property type="evidence" value="ECO:0007669"/>
    <property type="project" value="InterPro"/>
</dbReference>
<evidence type="ECO:0000256" key="3">
    <source>
        <dbReference type="ARBA" id="ARBA00022837"/>
    </source>
</evidence>
<evidence type="ECO:0000313" key="5">
    <source>
        <dbReference type="Proteomes" id="UP000199306"/>
    </source>
</evidence>
<dbReference type="EMBL" id="FOXH01000002">
    <property type="protein sequence ID" value="SFP32296.1"/>
    <property type="molecule type" value="Genomic_DNA"/>
</dbReference>
<dbReference type="SUPFAM" id="SSF74650">
    <property type="entry name" value="Galactose mutarotase-like"/>
    <property type="match status" value="1"/>
</dbReference>
<dbReference type="RefSeq" id="WP_092013255.1">
    <property type="nucleotide sequence ID" value="NZ_FOXH01000002.1"/>
</dbReference>
<evidence type="ECO:0000313" key="4">
    <source>
        <dbReference type="EMBL" id="SFP32296.1"/>
    </source>
</evidence>
<keyword evidence="5" id="KW-1185">Reference proteome</keyword>
<dbReference type="InterPro" id="IPR011013">
    <property type="entry name" value="Gal_mutarotase_sf_dom"/>
</dbReference>
<dbReference type="STRING" id="1079859.SAMN04515674_102430"/>
<comment type="subunit">
    <text evidence="2">Monomer.</text>
</comment>
<protein>
    <submittedName>
        <fullName evidence="4">Aldose 1-epimerase</fullName>
    </submittedName>
</protein>
<reference evidence="4 5" key="1">
    <citation type="submission" date="2016-10" db="EMBL/GenBank/DDBJ databases">
        <authorList>
            <person name="de Groot N.N."/>
        </authorList>
    </citation>
    <scope>NUCLEOTIDE SEQUENCE [LARGE SCALE GENOMIC DNA]</scope>
    <source>
        <strain evidence="5">E92,LMG 26720,CCM 7988</strain>
    </source>
</reference>
<dbReference type="PANTHER" id="PTHR10091:SF45">
    <property type="entry name" value="ALDOSE 1-EPIMERASE"/>
    <property type="match status" value="1"/>
</dbReference>
<proteinExistence type="predicted"/>
<accession>A0A1I5PFN1</accession>
<dbReference type="OrthoDB" id="9808779at2"/>
<dbReference type="GO" id="GO:0033499">
    <property type="term" value="P:galactose catabolic process via UDP-galactose, Leloir pathway"/>
    <property type="evidence" value="ECO:0007669"/>
    <property type="project" value="TreeGrafter"/>
</dbReference>
<evidence type="ECO:0000256" key="2">
    <source>
        <dbReference type="ARBA" id="ARBA00011245"/>
    </source>
</evidence>
<keyword evidence="3" id="KW-0106">Calcium</keyword>
<dbReference type="InterPro" id="IPR014718">
    <property type="entry name" value="GH-type_carb-bd"/>
</dbReference>
<dbReference type="GO" id="GO:0004034">
    <property type="term" value="F:aldose 1-epimerase activity"/>
    <property type="evidence" value="ECO:0007669"/>
    <property type="project" value="TreeGrafter"/>
</dbReference>